<dbReference type="AlphaFoldDB" id="A0A9N7US51"/>
<dbReference type="Proteomes" id="UP001153269">
    <property type="component" value="Unassembled WGS sequence"/>
</dbReference>
<name>A0A9N7US51_PLEPL</name>
<gene>
    <name evidence="1" type="ORF">PLEPLA_LOCUS24917</name>
</gene>
<dbReference type="EMBL" id="CADEAL010001953">
    <property type="protein sequence ID" value="CAB1436884.1"/>
    <property type="molecule type" value="Genomic_DNA"/>
</dbReference>
<comment type="caution">
    <text evidence="1">The sequence shown here is derived from an EMBL/GenBank/DDBJ whole genome shotgun (WGS) entry which is preliminary data.</text>
</comment>
<evidence type="ECO:0000313" key="1">
    <source>
        <dbReference type="EMBL" id="CAB1436884.1"/>
    </source>
</evidence>
<organism evidence="1 2">
    <name type="scientific">Pleuronectes platessa</name>
    <name type="common">European plaice</name>
    <dbReference type="NCBI Taxonomy" id="8262"/>
    <lineage>
        <taxon>Eukaryota</taxon>
        <taxon>Metazoa</taxon>
        <taxon>Chordata</taxon>
        <taxon>Craniata</taxon>
        <taxon>Vertebrata</taxon>
        <taxon>Euteleostomi</taxon>
        <taxon>Actinopterygii</taxon>
        <taxon>Neopterygii</taxon>
        <taxon>Teleostei</taxon>
        <taxon>Neoteleostei</taxon>
        <taxon>Acanthomorphata</taxon>
        <taxon>Carangaria</taxon>
        <taxon>Pleuronectiformes</taxon>
        <taxon>Pleuronectoidei</taxon>
        <taxon>Pleuronectidae</taxon>
        <taxon>Pleuronectes</taxon>
    </lineage>
</organism>
<sequence length="140" mass="15569">MQGDGTVVQWLATSPHIMKVLGSIPTVMSLRRVFYEYSGFHDKDTVFVVCFFGEELRQSRAARGFLAPDVPEGAASRERLRRHAVTLHLASGSLCCSETGDTVRSSTRNNQAALHKYNYHGIKNQMGLSPKLVTSRLETL</sequence>
<proteinExistence type="predicted"/>
<reference evidence="1" key="1">
    <citation type="submission" date="2020-03" db="EMBL/GenBank/DDBJ databases">
        <authorList>
            <person name="Weist P."/>
        </authorList>
    </citation>
    <scope>NUCLEOTIDE SEQUENCE</scope>
</reference>
<keyword evidence="2" id="KW-1185">Reference proteome</keyword>
<accession>A0A9N7US51</accession>
<evidence type="ECO:0000313" key="2">
    <source>
        <dbReference type="Proteomes" id="UP001153269"/>
    </source>
</evidence>
<protein>
    <submittedName>
        <fullName evidence="1">Uncharacterized protein</fullName>
    </submittedName>
</protein>